<comment type="caution">
    <text evidence="1">The sequence shown here is derived from an EMBL/GenBank/DDBJ whole genome shotgun (WGS) entry which is preliminary data.</text>
</comment>
<protein>
    <submittedName>
        <fullName evidence="1">Uncharacterized protein</fullName>
    </submittedName>
</protein>
<dbReference type="Proteomes" id="UP000295662">
    <property type="component" value="Unassembled WGS sequence"/>
</dbReference>
<sequence length="195" mass="22462">MHNFGFALFPETIADVRAWLDPLIKPYWCELEVPEYKRFWSDKQALLTAKHRGAGDDLQKLVSILHAAGETDCGLEDGRFYQLSTYNPNAHWDYRLIGGGYDRRIFHEETAQLGKQKGWDEDICENICRVQLLPENVHASIIITPDGQWHTSENFGCWLLEGPEYDRAWSAWLAHAQSLLIQYPTYIALGLDIHS</sequence>
<name>A0A4R7SS14_9BACT</name>
<reference evidence="1 2" key="1">
    <citation type="submission" date="2019-03" db="EMBL/GenBank/DDBJ databases">
        <title>Genomic Encyclopedia of Archaeal and Bacterial Type Strains, Phase II (KMG-II): from individual species to whole genera.</title>
        <authorList>
            <person name="Goeker M."/>
        </authorList>
    </citation>
    <scope>NUCLEOTIDE SEQUENCE [LARGE SCALE GENOMIC DNA]</scope>
    <source>
        <strain evidence="1 2">ATCC 25309</strain>
    </source>
</reference>
<evidence type="ECO:0000313" key="2">
    <source>
        <dbReference type="Proteomes" id="UP000295662"/>
    </source>
</evidence>
<keyword evidence="2" id="KW-1185">Reference proteome</keyword>
<accession>A0A4R7SS14</accession>
<dbReference type="AlphaFoldDB" id="A0A4R7SS14"/>
<dbReference type="OrthoDB" id="529627at2"/>
<dbReference type="RefSeq" id="WP_133793461.1">
    <property type="nucleotide sequence ID" value="NZ_SOCA01000001.1"/>
</dbReference>
<proteinExistence type="predicted"/>
<gene>
    <name evidence="1" type="ORF">EI77_00825</name>
</gene>
<evidence type="ECO:0000313" key="1">
    <source>
        <dbReference type="EMBL" id="TDU81515.1"/>
    </source>
</evidence>
<organism evidence="1 2">
    <name type="scientific">Prosthecobacter fusiformis</name>
    <dbReference type="NCBI Taxonomy" id="48464"/>
    <lineage>
        <taxon>Bacteria</taxon>
        <taxon>Pseudomonadati</taxon>
        <taxon>Verrucomicrobiota</taxon>
        <taxon>Verrucomicrobiia</taxon>
        <taxon>Verrucomicrobiales</taxon>
        <taxon>Verrucomicrobiaceae</taxon>
        <taxon>Prosthecobacter</taxon>
    </lineage>
</organism>
<dbReference type="EMBL" id="SOCA01000001">
    <property type="protein sequence ID" value="TDU81515.1"/>
    <property type="molecule type" value="Genomic_DNA"/>
</dbReference>